<dbReference type="RefSeq" id="WP_043531805.1">
    <property type="nucleotide sequence ID" value="NZ_BAABKU010000032.1"/>
</dbReference>
<proteinExistence type="predicted"/>
<protein>
    <recommendedName>
        <fullName evidence="3">Knr4/Smi1-like domain-containing protein</fullName>
    </recommendedName>
</protein>
<keyword evidence="2" id="KW-1185">Reference proteome</keyword>
<sequence>MEAARRLARRRRDIQPGLTAAEFDRIEQQYGFTFADDHRAFLAAGLPTGGNFPDWRDGDPADLRRQLAWPIDGVLFDVEHNGFWHDSWGDRPADAVTAARTLLTGVPALVPVYSHRYLPAGRGTSGHPVMSIYQTDIVYHGTDLADYIDREFSAGHPGPDRQQPRATVAFWRDFLRD</sequence>
<dbReference type="STRING" id="1869.MB27_33895"/>
<evidence type="ECO:0008006" key="3">
    <source>
        <dbReference type="Google" id="ProtNLM"/>
    </source>
</evidence>
<dbReference type="PANTHER" id="PTHR32011">
    <property type="entry name" value="OS08G0472400 PROTEIN"/>
    <property type="match status" value="1"/>
</dbReference>
<gene>
    <name evidence="1" type="ORF">MB27_33895</name>
</gene>
<dbReference type="EMBL" id="JRTT01000130">
    <property type="protein sequence ID" value="KHD73615.1"/>
    <property type="molecule type" value="Genomic_DNA"/>
</dbReference>
<dbReference type="AlphaFoldDB" id="A0A0A6UC30"/>
<dbReference type="Proteomes" id="UP000054537">
    <property type="component" value="Unassembled WGS sequence"/>
</dbReference>
<comment type="caution">
    <text evidence="1">The sequence shown here is derived from an EMBL/GenBank/DDBJ whole genome shotgun (WGS) entry which is preliminary data.</text>
</comment>
<evidence type="ECO:0000313" key="2">
    <source>
        <dbReference type="Proteomes" id="UP000054537"/>
    </source>
</evidence>
<dbReference type="PANTHER" id="PTHR32011:SF2">
    <property type="entry name" value="OS08G0472400 PROTEIN"/>
    <property type="match status" value="1"/>
</dbReference>
<name>A0A0A6UC30_ACTUT</name>
<reference evidence="1 2" key="1">
    <citation type="submission" date="2014-10" db="EMBL/GenBank/DDBJ databases">
        <title>Draft genome sequence of Actinoplanes utahensis NRRL 12052.</title>
        <authorList>
            <person name="Velasco-Bucheli B."/>
            <person name="del Cerro C."/>
            <person name="Hormigo D."/>
            <person name="Garcia J.L."/>
            <person name="Acebal C."/>
            <person name="Arroyo M."/>
            <person name="de la Mata I."/>
        </authorList>
    </citation>
    <scope>NUCLEOTIDE SEQUENCE [LARGE SCALE GENOMIC DNA]</scope>
    <source>
        <strain evidence="1 2">NRRL 12052</strain>
    </source>
</reference>
<dbReference type="eggNOG" id="ENOG5032WVC">
    <property type="taxonomic scope" value="Bacteria"/>
</dbReference>
<evidence type="ECO:0000313" key="1">
    <source>
        <dbReference type="EMBL" id="KHD73615.1"/>
    </source>
</evidence>
<accession>A0A0A6UC30</accession>
<organism evidence="1 2">
    <name type="scientific">Actinoplanes utahensis</name>
    <dbReference type="NCBI Taxonomy" id="1869"/>
    <lineage>
        <taxon>Bacteria</taxon>
        <taxon>Bacillati</taxon>
        <taxon>Actinomycetota</taxon>
        <taxon>Actinomycetes</taxon>
        <taxon>Micromonosporales</taxon>
        <taxon>Micromonosporaceae</taxon>
        <taxon>Actinoplanes</taxon>
    </lineage>
</organism>